<feature type="non-terminal residue" evidence="1">
    <location>
        <position position="161"/>
    </location>
</feature>
<dbReference type="AlphaFoldDB" id="A0A9N7V5R3"/>
<protein>
    <submittedName>
        <fullName evidence="1">Uncharacterized protein</fullName>
    </submittedName>
</protein>
<reference evidence="1" key="1">
    <citation type="submission" date="2020-03" db="EMBL/GenBank/DDBJ databases">
        <authorList>
            <person name="Weist P."/>
        </authorList>
    </citation>
    <scope>NUCLEOTIDE SEQUENCE</scope>
</reference>
<name>A0A9N7V5R3_PLEPL</name>
<organism evidence="1 2">
    <name type="scientific">Pleuronectes platessa</name>
    <name type="common">European plaice</name>
    <dbReference type="NCBI Taxonomy" id="8262"/>
    <lineage>
        <taxon>Eukaryota</taxon>
        <taxon>Metazoa</taxon>
        <taxon>Chordata</taxon>
        <taxon>Craniata</taxon>
        <taxon>Vertebrata</taxon>
        <taxon>Euteleostomi</taxon>
        <taxon>Actinopterygii</taxon>
        <taxon>Neopterygii</taxon>
        <taxon>Teleostei</taxon>
        <taxon>Neoteleostei</taxon>
        <taxon>Acanthomorphata</taxon>
        <taxon>Carangaria</taxon>
        <taxon>Pleuronectiformes</taxon>
        <taxon>Pleuronectoidei</taxon>
        <taxon>Pleuronectidae</taxon>
        <taxon>Pleuronectes</taxon>
    </lineage>
</organism>
<dbReference type="Proteomes" id="UP001153269">
    <property type="component" value="Unassembled WGS sequence"/>
</dbReference>
<evidence type="ECO:0000313" key="2">
    <source>
        <dbReference type="Proteomes" id="UP001153269"/>
    </source>
</evidence>
<sequence length="161" mass="18003">MSVEDDQLLEIADDGGLKSMFEKTTLPVFWNSTKNSVAISDIISTVKELSLPEDVTGCCMSWDLGNITQRCQNLGGHSYWSLCVQDLTEAATASLSYIARGAWLIQLPSLSNPHRRSEENFNQHLSTRLDRIANAELYDTNPETSQNCNWTAQLLFPFPSD</sequence>
<proteinExistence type="predicted"/>
<keyword evidence="2" id="KW-1185">Reference proteome</keyword>
<evidence type="ECO:0000313" key="1">
    <source>
        <dbReference type="EMBL" id="CAB1443305.1"/>
    </source>
</evidence>
<dbReference type="EMBL" id="CADEAL010003054">
    <property type="protein sequence ID" value="CAB1443305.1"/>
    <property type="molecule type" value="Genomic_DNA"/>
</dbReference>
<gene>
    <name evidence="1" type="ORF">PLEPLA_LOCUS31021</name>
</gene>
<comment type="caution">
    <text evidence="1">The sequence shown here is derived from an EMBL/GenBank/DDBJ whole genome shotgun (WGS) entry which is preliminary data.</text>
</comment>
<accession>A0A9N7V5R3</accession>